<feature type="transmembrane region" description="Helical" evidence="1">
    <location>
        <begin position="527"/>
        <end position="545"/>
    </location>
</feature>
<feature type="transmembrane region" description="Helical" evidence="1">
    <location>
        <begin position="376"/>
        <end position="396"/>
    </location>
</feature>
<keyword evidence="1" id="KW-0812">Transmembrane</keyword>
<dbReference type="RefSeq" id="WP_035161251.1">
    <property type="nucleotide sequence ID" value="NZ_AZTB01000001.1"/>
</dbReference>
<reference evidence="2 3" key="1">
    <citation type="submission" date="2013-12" db="EMBL/GenBank/DDBJ databases">
        <title>Draft genome sequence of Caloranaerobacter sp. H53214.</title>
        <authorList>
            <person name="Jiang L.J."/>
            <person name="Shao Z.Z."/>
            <person name="Long M.N."/>
        </authorList>
    </citation>
    <scope>NUCLEOTIDE SEQUENCE [LARGE SCALE GENOMIC DNA]</scope>
    <source>
        <strain evidence="2 3">H53214</strain>
    </source>
</reference>
<feature type="transmembrane region" description="Helical" evidence="1">
    <location>
        <begin position="436"/>
        <end position="453"/>
    </location>
</feature>
<keyword evidence="1" id="KW-1133">Transmembrane helix</keyword>
<dbReference type="AlphaFoldDB" id="A0A096BJU3"/>
<accession>A0A096BJU3</accession>
<sequence length="731" mass="83553">MFKTLKKNLFRILIMIIILIISGRSFCISESNNRKKVIMIILNRLTFEDLEYMDNLQALIEDGSIGVMNTRGLYGYKGAESYATISASGRANATYLNSKSYNLNNNIFKIYKRRLGIIPDRYQIVNTEVVKLNKLNNKNRFNAKIGALGYALHKEGLKTAVFGNSDTADNIIRTNCLIAIDFRGFIDYGNVDNILIKDDSYPYGIRTDYEKILIELKDLKNNASLIVIETGDLDRLYFCRDNLTDIMYFLYRERILKKVDEFIGNLVNSIDRNSTRLIVISPNMGDDKIESASELTPLIFWGDGISKGILFSETTKRNGIVSNIDIAPSITKYLDVDYKGFTGADIKLKKHSNNLTFVKQLSYKIKFVSNIRKQFLKIYVISEMIFIITVIFVLLFKKLLTKRLLFFIKLILMLIIIIPLVFLIVSSYNIMDTWEYIKHIIIISFSILALTLVFNSENRLQFIGALTYVTILIDLFTNCELTKMSIIGYDPIIGARYYGLGNELVGILIFSLFTMLTFILKNKPKKLFLYMLLIFNIYLLISSNFGANLGGGLTLAFIFIYIIFYDFFKAKKNHFNINIVKVLLILLSIVSIIIVIDIILNNSTTHISDFIGRMLSGDINYIYNIIIRKLLMNVKLFKVSIWGESLRTNIILFVILLITQKNIVKKILFKNKNIAFGFKCSIISAIFGLLLNDSGVVMAALIFLLNVTALTYLIISALEMCCNGIQKSWED</sequence>
<protein>
    <submittedName>
        <fullName evidence="2">Uncharacterized protein</fullName>
    </submittedName>
</protein>
<name>A0A096BJU3_9FIRM</name>
<proteinExistence type="predicted"/>
<dbReference type="EMBL" id="AZTB01000001">
    <property type="protein sequence ID" value="KGG81470.1"/>
    <property type="molecule type" value="Genomic_DNA"/>
</dbReference>
<feature type="transmembrane region" description="Helical" evidence="1">
    <location>
        <begin position="580"/>
        <end position="600"/>
    </location>
</feature>
<evidence type="ECO:0000313" key="3">
    <source>
        <dbReference type="Proteomes" id="UP000029622"/>
    </source>
</evidence>
<feature type="transmembrane region" description="Helical" evidence="1">
    <location>
        <begin position="551"/>
        <end position="568"/>
    </location>
</feature>
<comment type="caution">
    <text evidence="2">The sequence shown here is derived from an EMBL/GenBank/DDBJ whole genome shotgun (WGS) entry which is preliminary data.</text>
</comment>
<evidence type="ECO:0000256" key="1">
    <source>
        <dbReference type="SAM" id="Phobius"/>
    </source>
</evidence>
<keyword evidence="1" id="KW-0472">Membrane</keyword>
<feature type="transmembrane region" description="Helical" evidence="1">
    <location>
        <begin position="497"/>
        <end position="520"/>
    </location>
</feature>
<feature type="transmembrane region" description="Helical" evidence="1">
    <location>
        <begin position="671"/>
        <end position="691"/>
    </location>
</feature>
<dbReference type="InterPro" id="IPR017850">
    <property type="entry name" value="Alkaline_phosphatase_core_sf"/>
</dbReference>
<dbReference type="SUPFAM" id="SSF53649">
    <property type="entry name" value="Alkaline phosphatase-like"/>
    <property type="match status" value="1"/>
</dbReference>
<dbReference type="STRING" id="1156417.Y919_00465"/>
<organism evidence="2 3">
    <name type="scientific">Caloranaerobacter azorensis H53214</name>
    <dbReference type="NCBI Taxonomy" id="1156417"/>
    <lineage>
        <taxon>Bacteria</taxon>
        <taxon>Bacillati</taxon>
        <taxon>Bacillota</taxon>
        <taxon>Tissierellia</taxon>
        <taxon>Tissierellales</taxon>
        <taxon>Thermohalobacteraceae</taxon>
        <taxon>Caloranaerobacter</taxon>
    </lineage>
</organism>
<feature type="transmembrane region" description="Helical" evidence="1">
    <location>
        <begin position="408"/>
        <end position="430"/>
    </location>
</feature>
<gene>
    <name evidence="2" type="ORF">Y919_00465</name>
</gene>
<feature type="transmembrane region" description="Helical" evidence="1">
    <location>
        <begin position="697"/>
        <end position="718"/>
    </location>
</feature>
<dbReference type="Gene3D" id="3.40.720.10">
    <property type="entry name" value="Alkaline Phosphatase, subunit A"/>
    <property type="match status" value="1"/>
</dbReference>
<evidence type="ECO:0000313" key="2">
    <source>
        <dbReference type="EMBL" id="KGG81470.1"/>
    </source>
</evidence>
<feature type="transmembrane region" description="Helical" evidence="1">
    <location>
        <begin position="460"/>
        <end position="477"/>
    </location>
</feature>
<dbReference type="Proteomes" id="UP000029622">
    <property type="component" value="Unassembled WGS sequence"/>
</dbReference>